<gene>
    <name evidence="6" type="primary">BQ5605_C023g09738</name>
    <name evidence="6" type="ORF">BQ5605_C023G09738</name>
</gene>
<dbReference type="STRING" id="796604.A0A2X0PLT7"/>
<dbReference type="Pfam" id="PF18564">
    <property type="entry name" value="Glyco_hydro_5_C"/>
    <property type="match status" value="1"/>
</dbReference>
<name>A0A2X0PLT7_9BASI</name>
<organism evidence="6 7">
    <name type="scientific">Microbotryum silenes-dioicae</name>
    <dbReference type="NCBI Taxonomy" id="796604"/>
    <lineage>
        <taxon>Eukaryota</taxon>
        <taxon>Fungi</taxon>
        <taxon>Dikarya</taxon>
        <taxon>Basidiomycota</taxon>
        <taxon>Pucciniomycotina</taxon>
        <taxon>Microbotryomycetes</taxon>
        <taxon>Microbotryales</taxon>
        <taxon>Microbotryaceae</taxon>
        <taxon>Microbotryum</taxon>
    </lineage>
</organism>
<dbReference type="AlphaFoldDB" id="A0A2X0PLT7"/>
<dbReference type="SUPFAM" id="SSF51445">
    <property type="entry name" value="(Trans)glycosidases"/>
    <property type="match status" value="1"/>
</dbReference>
<dbReference type="InterPro" id="IPR018087">
    <property type="entry name" value="Glyco_hydro_5_CS"/>
</dbReference>
<dbReference type="GO" id="GO:0005975">
    <property type="term" value="P:carbohydrate metabolic process"/>
    <property type="evidence" value="ECO:0007669"/>
    <property type="project" value="InterPro"/>
</dbReference>
<dbReference type="InterPro" id="IPR052066">
    <property type="entry name" value="Glycosphingolipid_Hydrolases"/>
</dbReference>
<evidence type="ECO:0000313" key="6">
    <source>
        <dbReference type="EMBL" id="SGZ24665.1"/>
    </source>
</evidence>
<comment type="similarity">
    <text evidence="1">Belongs to the glycosyl hydrolase 5 (cellulase A) family.</text>
</comment>
<dbReference type="InterPro" id="IPR013780">
    <property type="entry name" value="Glyco_hydro_b"/>
</dbReference>
<dbReference type="PROSITE" id="PS00659">
    <property type="entry name" value="GLYCOSYL_HYDROL_F5"/>
    <property type="match status" value="1"/>
</dbReference>
<evidence type="ECO:0000256" key="2">
    <source>
        <dbReference type="ARBA" id="ARBA00022801"/>
    </source>
</evidence>
<reference evidence="6 7" key="1">
    <citation type="submission" date="2016-11" db="EMBL/GenBank/DDBJ databases">
        <authorList>
            <person name="Jaros S."/>
            <person name="Januszkiewicz K."/>
            <person name="Wedrychowicz H."/>
        </authorList>
    </citation>
    <scope>NUCLEOTIDE SEQUENCE [LARGE SCALE GENOMIC DNA]</scope>
</reference>
<dbReference type="Proteomes" id="UP000249464">
    <property type="component" value="Unassembled WGS sequence"/>
</dbReference>
<accession>A0A2X0PLT7</accession>
<evidence type="ECO:0000259" key="5">
    <source>
        <dbReference type="Pfam" id="PF18564"/>
    </source>
</evidence>
<keyword evidence="3" id="KW-0326">Glycosidase</keyword>
<dbReference type="GO" id="GO:0050295">
    <property type="term" value="F:steryl-beta-glucosidase activity"/>
    <property type="evidence" value="ECO:0007669"/>
    <property type="project" value="TreeGrafter"/>
</dbReference>
<evidence type="ECO:0000256" key="1">
    <source>
        <dbReference type="ARBA" id="ARBA00005641"/>
    </source>
</evidence>
<dbReference type="InterPro" id="IPR017853">
    <property type="entry name" value="GH"/>
</dbReference>
<dbReference type="Gene3D" id="2.60.40.1180">
    <property type="entry name" value="Golgi alpha-mannosidase II"/>
    <property type="match status" value="1"/>
</dbReference>
<feature type="region of interest" description="Disordered" evidence="4">
    <location>
        <begin position="668"/>
        <end position="699"/>
    </location>
</feature>
<proteinExistence type="inferred from homology"/>
<feature type="domain" description="Glycoside hydrolase family 5 C-terminal" evidence="5">
    <location>
        <begin position="732"/>
        <end position="789"/>
    </location>
</feature>
<evidence type="ECO:0000256" key="4">
    <source>
        <dbReference type="SAM" id="MobiDB-lite"/>
    </source>
</evidence>
<dbReference type="PANTHER" id="PTHR31308:SF6">
    <property type="entry name" value="GLYCOSIDE HYDROLASE FAMILY 5 C-TERMINAL DOMAIN-CONTAINING PROTEIN"/>
    <property type="match status" value="1"/>
</dbReference>
<keyword evidence="7" id="KW-1185">Reference proteome</keyword>
<dbReference type="GO" id="GO:1904462">
    <property type="term" value="P:ergosteryl 3-beta-D-glucoside catabolic process"/>
    <property type="evidence" value="ECO:0007669"/>
    <property type="project" value="TreeGrafter"/>
</dbReference>
<dbReference type="Gene3D" id="3.20.20.80">
    <property type="entry name" value="Glycosidases"/>
    <property type="match status" value="2"/>
</dbReference>
<dbReference type="EMBL" id="FQNC01000085">
    <property type="protein sequence ID" value="SGZ24665.1"/>
    <property type="molecule type" value="Genomic_DNA"/>
</dbReference>
<keyword evidence="2" id="KW-0378">Hydrolase</keyword>
<dbReference type="InterPro" id="IPR041036">
    <property type="entry name" value="GH5_C"/>
</dbReference>
<protein>
    <submittedName>
        <fullName evidence="6">BQ5605_C023g09738 protein</fullName>
    </submittedName>
</protein>
<evidence type="ECO:0000256" key="3">
    <source>
        <dbReference type="ARBA" id="ARBA00023295"/>
    </source>
</evidence>
<evidence type="ECO:0000313" key="7">
    <source>
        <dbReference type="Proteomes" id="UP000249464"/>
    </source>
</evidence>
<dbReference type="PANTHER" id="PTHR31308">
    <property type="match status" value="1"/>
</dbReference>
<sequence>MAPVSSTSPVTGSVVPPFYIHSSSRHFRTVDGRTILLRGINLAASAKTPVGQPGAQLDGFWEHAKDGEMSFVGRVLDLHNGVADRHLERLRSWGFNCLRYIVNWESIEHKGPGQYDQEYIDYTIALLRKCKQCGFLVYMDPHQDVWSRFSGGSGAPYWTLIACGLNPENFTVTNAAAIECEWPHPDHPDPTTFPAMIWASNYSRLATQTLFTLWGAGRDYAPKCIINGINIQDFLHEHYFNAIRQLGNAIADAGDLLDECVIGWDSLNEPNGGYLGIDDITQHGKESILKVRTMPTAFEGMRLAMGEAVEVENWRFSSLGPKRDGSVLIDPKGARAWLDSDAENDGSPYGWVRGPDWQLGTCIWGLHGVWDVETREVLQADYFKWYRGPQPAEEARREVFYGSDYWLVHWRQYAPIVREFHPEAIHFIHTPVFQIPPKIEGPEIQNRAAYSTHFYDGLTLVTKHWNWFNADALGILRGKYASVVLGVKVGETAIRKCMREQLAMLRQDTFDALGQYPTMMGEIGVPFNLDKKKAYQDGDYTAQMRALDASLNACDGANALNYTVWTYCPDNSHQWSDRWNGEDLSIWSPDDAERMDDFRGSNVRLDLMGRIPVTRARAASKASSLDLSRNSSSGQLSAMGETIAAHPSDAIGAASLALVVPMHGNGARLTSSSSANSSQREFSKSQDERSPSSTSSASLLPPLASQPACYSFESEKIISLNDGARAIAAFCRPYPILTVGTPTNINFDIRSSKFSFEVELDSDDFTSDQGELATEVFVPLIHYAAYPSRVSQLIKNDDNALAKLTAPTAANYAVYHSKRTPPAPTKDEEASDELDARGAQLASSLTELEDPFKLALKVKISAGRWETEGQRLKWYYPRPTQGKVMLKIEIEREKGAIPKWVNQWERTPKLRRFYDRCVTYPTCLPCTHAGRRINAQHAPTFGRTASAQTFGRVLRSVAWSAICMGLVWTLYRRFIYFP</sequence>
<feature type="compositionally biased region" description="Basic and acidic residues" evidence="4">
    <location>
        <begin position="681"/>
        <end position="690"/>
    </location>
</feature>